<evidence type="ECO:0000313" key="3">
    <source>
        <dbReference type="Proteomes" id="UP000184512"/>
    </source>
</evidence>
<reference evidence="3" key="1">
    <citation type="submission" date="2016-11" db="EMBL/GenBank/DDBJ databases">
        <authorList>
            <person name="Varghese N."/>
            <person name="Submissions S."/>
        </authorList>
    </citation>
    <scope>NUCLEOTIDE SEQUENCE [LARGE SCALE GENOMIC DNA]</scope>
    <source>
        <strain evidence="3">DSM 12906</strain>
    </source>
</reference>
<dbReference type="EMBL" id="FQZG01000107">
    <property type="protein sequence ID" value="SHJ91732.1"/>
    <property type="molecule type" value="Genomic_DNA"/>
</dbReference>
<accession>A0A1M6N7S1</accession>
<dbReference type="RefSeq" id="WP_073191185.1">
    <property type="nucleotide sequence ID" value="NZ_FQZG01000107.1"/>
</dbReference>
<dbReference type="AlphaFoldDB" id="A0A1M6N7S1"/>
<sequence length="208" mass="22825">MVELRAGLWRLELRTRVERLTREAALLSTAPAKEQIKNYLDTARAVATERRTLRGVWFGHDVEEAWRQLREAERLILETTTDPEQTIAKGQTALARGKGRLPVDDSRMTALKAALKTASASGGGSHANLSLRELSADVLIGAWAVSTAEHQVQLRFRTILRSLTLALAILAILAVLVSLRWVVPGGLIPAPKGSPSNMVLVWYSCSEP</sequence>
<keyword evidence="1" id="KW-1133">Transmembrane helix</keyword>
<gene>
    <name evidence="2" type="ORF">SAMN02745244_03573</name>
</gene>
<keyword evidence="1" id="KW-0812">Transmembrane</keyword>
<keyword evidence="1" id="KW-0472">Membrane</keyword>
<dbReference type="Proteomes" id="UP000184512">
    <property type="component" value="Unassembled WGS sequence"/>
</dbReference>
<feature type="transmembrane region" description="Helical" evidence="1">
    <location>
        <begin position="163"/>
        <end position="183"/>
    </location>
</feature>
<evidence type="ECO:0000256" key="1">
    <source>
        <dbReference type="SAM" id="Phobius"/>
    </source>
</evidence>
<organism evidence="2 3">
    <name type="scientific">Tessaracoccus bendigoensis DSM 12906</name>
    <dbReference type="NCBI Taxonomy" id="1123357"/>
    <lineage>
        <taxon>Bacteria</taxon>
        <taxon>Bacillati</taxon>
        <taxon>Actinomycetota</taxon>
        <taxon>Actinomycetes</taxon>
        <taxon>Propionibacteriales</taxon>
        <taxon>Propionibacteriaceae</taxon>
        <taxon>Tessaracoccus</taxon>
    </lineage>
</organism>
<dbReference type="STRING" id="1123357.SAMN02745244_03573"/>
<evidence type="ECO:0000313" key="2">
    <source>
        <dbReference type="EMBL" id="SHJ91732.1"/>
    </source>
</evidence>
<proteinExistence type="predicted"/>
<dbReference type="OrthoDB" id="3400507at2"/>
<protein>
    <submittedName>
        <fullName evidence="2">Uncharacterized protein</fullName>
    </submittedName>
</protein>
<keyword evidence="3" id="KW-1185">Reference proteome</keyword>
<name>A0A1M6N7S1_9ACTN</name>